<comment type="caution">
    <text evidence="1">The sequence shown here is derived from an EMBL/GenBank/DDBJ whole genome shotgun (WGS) entry which is preliminary data.</text>
</comment>
<evidence type="ECO:0000313" key="1">
    <source>
        <dbReference type="EMBL" id="TGY76616.1"/>
    </source>
</evidence>
<gene>
    <name evidence="1" type="ORF">E5331_17770</name>
</gene>
<dbReference type="Proteomes" id="UP000306319">
    <property type="component" value="Unassembled WGS sequence"/>
</dbReference>
<keyword evidence="2" id="KW-1185">Reference proteome</keyword>
<reference evidence="1" key="1">
    <citation type="submission" date="2019-04" db="EMBL/GenBank/DDBJ databases">
        <title>Microbes associate with the intestines of laboratory mice.</title>
        <authorList>
            <person name="Navarre W."/>
            <person name="Wong E."/>
            <person name="Huang K."/>
            <person name="Tropini C."/>
            <person name="Ng K."/>
            <person name="Yu B."/>
        </authorList>
    </citation>
    <scope>NUCLEOTIDE SEQUENCE</scope>
    <source>
        <strain evidence="1">NM04_E33</strain>
    </source>
</reference>
<accession>A0AC61RD82</accession>
<name>A0AC61RD82_9BACT</name>
<proteinExistence type="predicted"/>
<sequence length="227" mass="25825">MRSFIKRNNQGGLMRLAMAIFFAIAALMPQRAGAAKVAADTLSIRDVFVSLQSEPVEILKKTTRLDMLDYWDADSVYKAVNAMDGLSWIEACTPEYMKVQLTPVSTLELRMLHRKKGSTVVASVYTVGSSTQAEDSEVRFYDDKLNELDSKEFFKTPELKDFFDIPKGAEITMKEIKDMIPFPTVAYSISPDEDFLTARLTVGKYMDVDNYKTISRYLRPEIRVKLK</sequence>
<protein>
    <submittedName>
        <fullName evidence="1">DUF3256 family protein</fullName>
    </submittedName>
</protein>
<organism evidence="1 2">
    <name type="scientific">Lepagella muris</name>
    <dbReference type="NCBI Taxonomy" id="3032870"/>
    <lineage>
        <taxon>Bacteria</taxon>
        <taxon>Pseudomonadati</taxon>
        <taxon>Bacteroidota</taxon>
        <taxon>Bacteroidia</taxon>
        <taxon>Bacteroidales</taxon>
        <taxon>Muribaculaceae</taxon>
        <taxon>Lepagella</taxon>
    </lineage>
</organism>
<dbReference type="EMBL" id="SRYB01000038">
    <property type="protein sequence ID" value="TGY76616.1"/>
    <property type="molecule type" value="Genomic_DNA"/>
</dbReference>
<evidence type="ECO:0000313" key="2">
    <source>
        <dbReference type="Proteomes" id="UP000306319"/>
    </source>
</evidence>